<name>A0ABV4CZ08_9BACT</name>
<evidence type="ECO:0000313" key="1">
    <source>
        <dbReference type="EMBL" id="MEY8246648.1"/>
    </source>
</evidence>
<organism evidence="1 2">
    <name type="scientific">Heminiphilus faecis</name>
    <dbReference type="NCBI Taxonomy" id="2601703"/>
    <lineage>
        <taxon>Bacteria</taxon>
        <taxon>Pseudomonadati</taxon>
        <taxon>Bacteroidota</taxon>
        <taxon>Bacteroidia</taxon>
        <taxon>Bacteroidales</taxon>
        <taxon>Muribaculaceae</taxon>
        <taxon>Heminiphilus</taxon>
    </lineage>
</organism>
<sequence length="184" mass="21189">MINFDGYHGTDNAHVRSILTTGFNLSVGDSHWLGDGIYFFVKGKSNHPETQAEQWAILQAWDKVSQSNKYDHFSVLKTEISVEESNFLDLTEPEGLEIFEYIKRKSAEKIRRMRRVTIIDGYLINLGRNEMGLQFDVVKGDVFIKLTKEERRLQFQSRFSNSTICAVYNPDCISNISNIKTGRI</sequence>
<evidence type="ECO:0000313" key="2">
    <source>
        <dbReference type="Proteomes" id="UP001565200"/>
    </source>
</evidence>
<dbReference type="Gene3D" id="3.90.175.10">
    <property type="entry name" value="Diphtheria Toxin, domain 1"/>
    <property type="match status" value="1"/>
</dbReference>
<accession>A0ABV4CZ08</accession>
<dbReference type="Proteomes" id="UP001565200">
    <property type="component" value="Unassembled WGS sequence"/>
</dbReference>
<dbReference type="EMBL" id="JBCLPP010000067">
    <property type="protein sequence ID" value="MEY8246648.1"/>
    <property type="molecule type" value="Genomic_DNA"/>
</dbReference>
<protein>
    <submittedName>
        <fullName evidence="1">Uncharacterized protein</fullName>
    </submittedName>
</protein>
<dbReference type="RefSeq" id="WP_121700406.1">
    <property type="nucleotide sequence ID" value="NZ_JBCLPP010000067.1"/>
</dbReference>
<comment type="caution">
    <text evidence="1">The sequence shown here is derived from an EMBL/GenBank/DDBJ whole genome shotgun (WGS) entry which is preliminary data.</text>
</comment>
<gene>
    <name evidence="1" type="ORF">AAK873_13655</name>
</gene>
<reference evidence="1 2" key="1">
    <citation type="submission" date="2024-03" db="EMBL/GenBank/DDBJ databases">
        <title>Mouse gut bacterial collection (mGBC) of GemPharmatech.</title>
        <authorList>
            <person name="He Y."/>
            <person name="Dong L."/>
            <person name="Wu D."/>
            <person name="Gao X."/>
            <person name="Lin Z."/>
        </authorList>
    </citation>
    <scope>NUCLEOTIDE SEQUENCE [LARGE SCALE GENOMIC DNA]</scope>
    <source>
        <strain evidence="1 2">54-13</strain>
    </source>
</reference>
<dbReference type="SUPFAM" id="SSF56399">
    <property type="entry name" value="ADP-ribosylation"/>
    <property type="match status" value="1"/>
</dbReference>
<keyword evidence="2" id="KW-1185">Reference proteome</keyword>
<proteinExistence type="predicted"/>